<keyword evidence="5 6" id="KW-0472">Membrane</keyword>
<evidence type="ECO:0000259" key="7">
    <source>
        <dbReference type="Pfam" id="PF03600"/>
    </source>
</evidence>
<feature type="domain" description="Citrate transporter-like" evidence="7">
    <location>
        <begin position="28"/>
        <end position="179"/>
    </location>
</feature>
<dbReference type="GO" id="GO:0016020">
    <property type="term" value="C:membrane"/>
    <property type="evidence" value="ECO:0007669"/>
    <property type="project" value="UniProtKB-SubCell"/>
</dbReference>
<dbReference type="Pfam" id="PF03600">
    <property type="entry name" value="CitMHS"/>
    <property type="match status" value="1"/>
</dbReference>
<dbReference type="GO" id="GO:0006284">
    <property type="term" value="P:base-excision repair"/>
    <property type="evidence" value="ECO:0007669"/>
    <property type="project" value="TreeGrafter"/>
</dbReference>
<gene>
    <name evidence="8" type="ORF">DU484_07860</name>
</gene>
<keyword evidence="3 6" id="KW-0812">Transmembrane</keyword>
<dbReference type="InterPro" id="IPR036237">
    <property type="entry name" value="Xyl_isomerase-like_sf"/>
</dbReference>
<dbReference type="InterPro" id="IPR001719">
    <property type="entry name" value="AP_endonuc_2"/>
</dbReference>
<evidence type="ECO:0000313" key="9">
    <source>
        <dbReference type="Proteomes" id="UP000252985"/>
    </source>
</evidence>
<evidence type="ECO:0000256" key="5">
    <source>
        <dbReference type="ARBA" id="ARBA00023136"/>
    </source>
</evidence>
<dbReference type="PANTHER" id="PTHR21445:SF0">
    <property type="entry name" value="APURINIC-APYRIMIDINIC ENDONUCLEASE"/>
    <property type="match status" value="1"/>
</dbReference>
<protein>
    <submittedName>
        <fullName evidence="8">Deoxyribonuclease IV</fullName>
        <ecNumber evidence="8">3.1.21.2</ecNumber>
    </submittedName>
</protein>
<dbReference type="SUPFAM" id="SSF51658">
    <property type="entry name" value="Xylose isomerase-like"/>
    <property type="match status" value="1"/>
</dbReference>
<reference evidence="8 9" key="1">
    <citation type="submission" date="2018-07" db="EMBL/GenBank/DDBJ databases">
        <title>Genome sequences of Haloplanus sp. CBA1112.</title>
        <authorList>
            <person name="Kim Y.B."/>
            <person name="Roh S.W."/>
        </authorList>
    </citation>
    <scope>NUCLEOTIDE SEQUENCE [LARGE SCALE GENOMIC DNA]</scope>
    <source>
        <strain evidence="8 9">CBA1112</strain>
    </source>
</reference>
<dbReference type="EMBL" id="CP031148">
    <property type="protein sequence ID" value="AXG11776.1"/>
    <property type="molecule type" value="Genomic_DNA"/>
</dbReference>
<proteinExistence type="predicted"/>
<evidence type="ECO:0000256" key="4">
    <source>
        <dbReference type="ARBA" id="ARBA00022989"/>
    </source>
</evidence>
<dbReference type="NCBIfam" id="TIGR00587">
    <property type="entry name" value="nfo"/>
    <property type="match status" value="1"/>
</dbReference>
<accession>A0A345EHV4</accession>
<organism evidence="8 9">
    <name type="scientific">Haloplanus rubicundus</name>
    <dbReference type="NCBI Taxonomy" id="1547898"/>
    <lineage>
        <taxon>Archaea</taxon>
        <taxon>Methanobacteriati</taxon>
        <taxon>Methanobacteriota</taxon>
        <taxon>Stenosarchaea group</taxon>
        <taxon>Halobacteria</taxon>
        <taxon>Halobacteriales</taxon>
        <taxon>Haloferacaceae</taxon>
        <taxon>Haloplanus</taxon>
    </lineage>
</organism>
<feature type="transmembrane region" description="Helical" evidence="6">
    <location>
        <begin position="12"/>
        <end position="33"/>
    </location>
</feature>
<evidence type="ECO:0000256" key="3">
    <source>
        <dbReference type="ARBA" id="ARBA00022692"/>
    </source>
</evidence>
<evidence type="ECO:0000256" key="6">
    <source>
        <dbReference type="SAM" id="Phobius"/>
    </source>
</evidence>
<dbReference type="GO" id="GO:0008833">
    <property type="term" value="F:deoxyribonuclease IV (phage-T4-induced) activity"/>
    <property type="evidence" value="ECO:0007669"/>
    <property type="project" value="UniProtKB-EC"/>
</dbReference>
<dbReference type="PROSITE" id="PS51432">
    <property type="entry name" value="AP_NUCLEASE_F2_4"/>
    <property type="match status" value="1"/>
</dbReference>
<dbReference type="Gene3D" id="3.20.20.150">
    <property type="entry name" value="Divalent-metal-dependent TIM barrel enzymes"/>
    <property type="match status" value="1"/>
</dbReference>
<name>A0A345EHV4_9EURY</name>
<dbReference type="GO" id="GO:0003677">
    <property type="term" value="F:DNA binding"/>
    <property type="evidence" value="ECO:0007669"/>
    <property type="project" value="InterPro"/>
</dbReference>
<dbReference type="SMART" id="SM00518">
    <property type="entry name" value="AP2Ec"/>
    <property type="match status" value="1"/>
</dbReference>
<comment type="subcellular location">
    <subcellularLocation>
        <location evidence="1">Membrane</location>
        <topology evidence="1">Multi-pass membrane protein</topology>
    </subcellularLocation>
</comment>
<dbReference type="PANTHER" id="PTHR21445">
    <property type="entry name" value="ENDONUCLEASE IV ENDODEOXYRIBONUCLEASE IV"/>
    <property type="match status" value="1"/>
</dbReference>
<dbReference type="InterPro" id="IPR004680">
    <property type="entry name" value="Cit_transptr-like_dom"/>
</dbReference>
<feature type="transmembrane region" description="Helical" evidence="6">
    <location>
        <begin position="64"/>
        <end position="81"/>
    </location>
</feature>
<feature type="transmembrane region" description="Helical" evidence="6">
    <location>
        <begin position="40"/>
        <end position="58"/>
    </location>
</feature>
<dbReference type="InterPro" id="IPR018246">
    <property type="entry name" value="AP_endonuc_F2_Zn_BS"/>
</dbReference>
<dbReference type="GO" id="GO:0003906">
    <property type="term" value="F:DNA-(apurinic or apyrimidinic site) endonuclease activity"/>
    <property type="evidence" value="ECO:0007669"/>
    <property type="project" value="TreeGrafter"/>
</dbReference>
<sequence length="374" mass="40009">MALLQQFPVQLPVSVDVLVVLAVIVVALVLFIFQPVSIDTTAIALMVVLILLGPWTGVSPEEGVSGFSNPATITVLAMFVLSEGVRQTGIIQILTRKMETFAGDSESRQLLATVGLGGPSAGFVNNTPIVAVLIPAVTELARKTGTSPSKLLIPLSFAAMLGGMLTVIGTSTNLLASKSLDCVQDELDAAATLDVPYYVFHPGAHTGAGEEMGIENVGERLSEVDVPSNVTLLLENTAGKGTTVGKRLEDLDDMVEASVYGYGDLGIYLDTCHLFAAGYDFTDEAAVDDLVEEIDSTVGIENVQYLHLNDSKHPLGSEKDEHEHIGEGEIGEAGFRQFVNYDALREKPMVLETPEDERGYAWNIAKVTELRTDD</sequence>
<dbReference type="CDD" id="cd00019">
    <property type="entry name" value="AP2Ec"/>
    <property type="match status" value="1"/>
</dbReference>
<dbReference type="AlphaFoldDB" id="A0A345EHV4"/>
<dbReference type="GO" id="GO:0008081">
    <property type="term" value="F:phosphoric diester hydrolase activity"/>
    <property type="evidence" value="ECO:0007669"/>
    <property type="project" value="TreeGrafter"/>
</dbReference>
<keyword evidence="8" id="KW-0378">Hydrolase</keyword>
<dbReference type="PROSITE" id="PS00731">
    <property type="entry name" value="AP_NUCLEASE_F2_3"/>
    <property type="match status" value="1"/>
</dbReference>
<feature type="transmembrane region" description="Helical" evidence="6">
    <location>
        <begin position="151"/>
        <end position="176"/>
    </location>
</feature>
<keyword evidence="2" id="KW-0813">Transport</keyword>
<evidence type="ECO:0000256" key="1">
    <source>
        <dbReference type="ARBA" id="ARBA00004141"/>
    </source>
</evidence>
<evidence type="ECO:0000256" key="2">
    <source>
        <dbReference type="ARBA" id="ARBA00022448"/>
    </source>
</evidence>
<dbReference type="Proteomes" id="UP000252985">
    <property type="component" value="Chromosome"/>
</dbReference>
<dbReference type="GO" id="GO:0008270">
    <property type="term" value="F:zinc ion binding"/>
    <property type="evidence" value="ECO:0007669"/>
    <property type="project" value="InterPro"/>
</dbReference>
<dbReference type="KEGG" id="haq:DU484_07860"/>
<evidence type="ECO:0000313" key="8">
    <source>
        <dbReference type="EMBL" id="AXG11776.1"/>
    </source>
</evidence>
<dbReference type="EC" id="3.1.21.2" evidence="8"/>
<dbReference type="GO" id="GO:0055085">
    <property type="term" value="P:transmembrane transport"/>
    <property type="evidence" value="ECO:0007669"/>
    <property type="project" value="InterPro"/>
</dbReference>
<keyword evidence="4 6" id="KW-1133">Transmembrane helix</keyword>